<protein>
    <submittedName>
        <fullName evidence="4">Baculoviral IAP repeat-containing protein 5.1</fullName>
    </submittedName>
</protein>
<dbReference type="PROSITE" id="PS50143">
    <property type="entry name" value="BIR_REPEAT_2"/>
    <property type="match status" value="1"/>
</dbReference>
<name>A0A1I8H7Y4_9PLAT</name>
<organism evidence="3 4">
    <name type="scientific">Macrostomum lignano</name>
    <dbReference type="NCBI Taxonomy" id="282301"/>
    <lineage>
        <taxon>Eukaryota</taxon>
        <taxon>Metazoa</taxon>
        <taxon>Spiralia</taxon>
        <taxon>Lophotrochozoa</taxon>
        <taxon>Platyhelminthes</taxon>
        <taxon>Rhabditophora</taxon>
        <taxon>Macrostomorpha</taxon>
        <taxon>Macrostomida</taxon>
        <taxon>Macrostomidae</taxon>
        <taxon>Macrostomum</taxon>
    </lineage>
</organism>
<dbReference type="GO" id="GO:0046872">
    <property type="term" value="F:metal ion binding"/>
    <property type="evidence" value="ECO:0007669"/>
    <property type="project" value="UniProtKB-KW"/>
</dbReference>
<evidence type="ECO:0000256" key="2">
    <source>
        <dbReference type="ARBA" id="ARBA00022833"/>
    </source>
</evidence>
<dbReference type="Proteomes" id="UP000095280">
    <property type="component" value="Unplaced"/>
</dbReference>
<evidence type="ECO:0000313" key="3">
    <source>
        <dbReference type="Proteomes" id="UP000095280"/>
    </source>
</evidence>
<dbReference type="AlphaFoldDB" id="A0A1I8H7Y4"/>
<dbReference type="CDD" id="cd00022">
    <property type="entry name" value="BIR"/>
    <property type="match status" value="1"/>
</dbReference>
<evidence type="ECO:0000256" key="1">
    <source>
        <dbReference type="ARBA" id="ARBA00022723"/>
    </source>
</evidence>
<dbReference type="SMART" id="SM00238">
    <property type="entry name" value="BIR"/>
    <property type="match status" value="1"/>
</dbReference>
<dbReference type="InterPro" id="IPR001370">
    <property type="entry name" value="BIR_rpt"/>
</dbReference>
<keyword evidence="2" id="KW-0862">Zinc</keyword>
<dbReference type="PANTHER" id="PTHR46771">
    <property type="entry name" value="DETERIN"/>
    <property type="match status" value="1"/>
</dbReference>
<dbReference type="Pfam" id="PF00653">
    <property type="entry name" value="BIR"/>
    <property type="match status" value="1"/>
</dbReference>
<dbReference type="InterPro" id="IPR051190">
    <property type="entry name" value="Baculoviral_IAP"/>
</dbReference>
<evidence type="ECO:0000313" key="4">
    <source>
        <dbReference type="WBParaSite" id="maker-uti_cns_0004858-snap-gene-0.12-mRNA-1"/>
    </source>
</evidence>
<accession>A0A1I8H7Y4</accession>
<keyword evidence="3" id="KW-1185">Reference proteome</keyword>
<dbReference type="WBParaSite" id="maker-uti_cns_0004858-snap-gene-0.12-mRNA-1">
    <property type="protein sequence ID" value="maker-uti_cns_0004858-snap-gene-0.12-mRNA-1"/>
    <property type="gene ID" value="maker-uti_cns_0004858-snap-gene-0.12"/>
</dbReference>
<dbReference type="Gene3D" id="1.10.1170.10">
    <property type="entry name" value="Inhibitor Of Apoptosis Protein (2mihbC-IAP-1), Chain A"/>
    <property type="match status" value="1"/>
</dbReference>
<dbReference type="SUPFAM" id="SSF57924">
    <property type="entry name" value="Inhibitor of apoptosis (IAP) repeat"/>
    <property type="match status" value="1"/>
</dbReference>
<keyword evidence="1" id="KW-0479">Metal-binding</keyword>
<sequence>MSQQQDVKKDLCQQLMTLYEMRLRTFVKWPFSAPSRCTAERMARAGFYRIATPECPDAVRCFYCEKELDGWDANDDPVGEMRRHAPHCRYQDLPKAYDDMSVEEVLSSEAERHIQALERSHSAWQARVDSASQELLREIDRQIERIQGK</sequence>
<dbReference type="PANTHER" id="PTHR46771:SF5">
    <property type="entry name" value="DETERIN"/>
    <property type="match status" value="1"/>
</dbReference>
<proteinExistence type="predicted"/>
<reference evidence="4" key="1">
    <citation type="submission" date="2016-11" db="UniProtKB">
        <authorList>
            <consortium name="WormBaseParasite"/>
        </authorList>
    </citation>
    <scope>IDENTIFICATION</scope>
</reference>